<dbReference type="InterPro" id="IPR013766">
    <property type="entry name" value="Thioredoxin_domain"/>
</dbReference>
<reference evidence="9" key="1">
    <citation type="submission" date="2022-05" db="EMBL/GenBank/DDBJ databases">
        <title>Sphingomonas sp. strain MG17 Genome sequencing and assembly.</title>
        <authorList>
            <person name="Kim I."/>
        </authorList>
    </citation>
    <scope>NUCLEOTIDE SEQUENCE</scope>
    <source>
        <strain evidence="9">MG17</strain>
    </source>
</reference>
<proteinExistence type="inferred from homology"/>
<keyword evidence="2" id="KW-0813">Transport</keyword>
<evidence type="ECO:0000256" key="5">
    <source>
        <dbReference type="ARBA" id="ARBA00023157"/>
    </source>
</evidence>
<dbReference type="InterPro" id="IPR036249">
    <property type="entry name" value="Thioredoxin-like_sf"/>
</dbReference>
<comment type="caution">
    <text evidence="9">The sequence shown here is derived from an EMBL/GenBank/DDBJ whole genome shotgun (WGS) entry which is preliminary data.</text>
</comment>
<evidence type="ECO:0000256" key="7">
    <source>
        <dbReference type="NCBIfam" id="TIGR01068"/>
    </source>
</evidence>
<dbReference type="InterPro" id="IPR049299">
    <property type="entry name" value="Thio2_N"/>
</dbReference>
<dbReference type="GO" id="GO:0015035">
    <property type="term" value="F:protein-disulfide reductase activity"/>
    <property type="evidence" value="ECO:0007669"/>
    <property type="project" value="UniProtKB-UniRule"/>
</dbReference>
<dbReference type="EMBL" id="JAMLDX010000010">
    <property type="protein sequence ID" value="MCP3731540.1"/>
    <property type="molecule type" value="Genomic_DNA"/>
</dbReference>
<dbReference type="InterPro" id="IPR017937">
    <property type="entry name" value="Thioredoxin_CS"/>
</dbReference>
<evidence type="ECO:0000259" key="8">
    <source>
        <dbReference type="PROSITE" id="PS51352"/>
    </source>
</evidence>
<keyword evidence="6" id="KW-0676">Redox-active center</keyword>
<name>A0A9X2HS18_9SPHN</name>
<keyword evidence="5" id="KW-1015">Disulfide bond</keyword>
<evidence type="ECO:0000256" key="1">
    <source>
        <dbReference type="ARBA" id="ARBA00008987"/>
    </source>
</evidence>
<dbReference type="Gene3D" id="3.40.30.10">
    <property type="entry name" value="Glutaredoxin"/>
    <property type="match status" value="1"/>
</dbReference>
<dbReference type="Pfam" id="PF21352">
    <property type="entry name" value="Zn_ribbon_Thio2"/>
    <property type="match status" value="1"/>
</dbReference>
<dbReference type="CDD" id="cd02947">
    <property type="entry name" value="TRX_family"/>
    <property type="match status" value="1"/>
</dbReference>
<accession>A0A9X2HS18</accession>
<evidence type="ECO:0000256" key="3">
    <source>
        <dbReference type="ARBA" id="ARBA00022723"/>
    </source>
</evidence>
<dbReference type="GO" id="GO:0046872">
    <property type="term" value="F:metal ion binding"/>
    <property type="evidence" value="ECO:0007669"/>
    <property type="project" value="UniProtKB-KW"/>
</dbReference>
<evidence type="ECO:0000256" key="2">
    <source>
        <dbReference type="ARBA" id="ARBA00022448"/>
    </source>
</evidence>
<dbReference type="Gene3D" id="2.30.30.380">
    <property type="entry name" value="Zn-finger domain of Sec23/24"/>
    <property type="match status" value="1"/>
</dbReference>
<dbReference type="SUPFAM" id="SSF52833">
    <property type="entry name" value="Thioredoxin-like"/>
    <property type="match status" value="1"/>
</dbReference>
<dbReference type="Pfam" id="PF00085">
    <property type="entry name" value="Thioredoxin"/>
    <property type="match status" value="1"/>
</dbReference>
<dbReference type="PANTHER" id="PTHR45663:SF11">
    <property type="entry name" value="GEO12009P1"/>
    <property type="match status" value="1"/>
</dbReference>
<dbReference type="Proteomes" id="UP001139451">
    <property type="component" value="Unassembled WGS sequence"/>
</dbReference>
<dbReference type="InterPro" id="IPR005746">
    <property type="entry name" value="Thioredoxin"/>
</dbReference>
<dbReference type="PROSITE" id="PS00194">
    <property type="entry name" value="THIOREDOXIN_1"/>
    <property type="match status" value="1"/>
</dbReference>
<dbReference type="NCBIfam" id="TIGR01068">
    <property type="entry name" value="thioredoxin"/>
    <property type="match status" value="1"/>
</dbReference>
<protein>
    <recommendedName>
        <fullName evidence="7">Thioredoxin</fullName>
    </recommendedName>
</protein>
<keyword evidence="10" id="KW-1185">Reference proteome</keyword>
<sequence>MIQQLILPCPACAALNRVPSDRFGHGNCGRCKGALFTGKPVTLSSQNFDAHASRSDLPLLIDLWAPWCGPCLQMAPAFDAAAAQLEPQLRLGKLDTQSQPDIAARYGIRSIPTLILMSKGREIARQSGAMQAGMIVQWARSAAAGQAA</sequence>
<feature type="domain" description="Thioredoxin" evidence="8">
    <location>
        <begin position="3"/>
        <end position="144"/>
    </location>
</feature>
<comment type="similarity">
    <text evidence="1">Belongs to the thioredoxin family.</text>
</comment>
<dbReference type="RefSeq" id="WP_254294221.1">
    <property type="nucleotide sequence ID" value="NZ_JAMLDX010000010.1"/>
</dbReference>
<dbReference type="AlphaFoldDB" id="A0A9X2HS18"/>
<organism evidence="9 10">
    <name type="scientific">Sphingomonas tagetis</name>
    <dbReference type="NCBI Taxonomy" id="2949092"/>
    <lineage>
        <taxon>Bacteria</taxon>
        <taxon>Pseudomonadati</taxon>
        <taxon>Pseudomonadota</taxon>
        <taxon>Alphaproteobacteria</taxon>
        <taxon>Sphingomonadales</taxon>
        <taxon>Sphingomonadaceae</taxon>
        <taxon>Sphingomonas</taxon>
    </lineage>
</organism>
<dbReference type="PANTHER" id="PTHR45663">
    <property type="entry name" value="GEO12009P1"/>
    <property type="match status" value="1"/>
</dbReference>
<keyword evidence="3" id="KW-0479">Metal-binding</keyword>
<dbReference type="PROSITE" id="PS51352">
    <property type="entry name" value="THIOREDOXIN_2"/>
    <property type="match status" value="1"/>
</dbReference>
<keyword evidence="4" id="KW-0249">Electron transport</keyword>
<dbReference type="GO" id="GO:0045454">
    <property type="term" value="P:cell redox homeostasis"/>
    <property type="evidence" value="ECO:0007669"/>
    <property type="project" value="TreeGrafter"/>
</dbReference>
<gene>
    <name evidence="9" type="primary">trxC</name>
    <name evidence="9" type="ORF">M9978_14020</name>
</gene>
<evidence type="ECO:0000256" key="4">
    <source>
        <dbReference type="ARBA" id="ARBA00022982"/>
    </source>
</evidence>
<dbReference type="PRINTS" id="PR00421">
    <property type="entry name" value="THIOREDOXIN"/>
</dbReference>
<evidence type="ECO:0000313" key="10">
    <source>
        <dbReference type="Proteomes" id="UP001139451"/>
    </source>
</evidence>
<dbReference type="GO" id="GO:0005829">
    <property type="term" value="C:cytosol"/>
    <property type="evidence" value="ECO:0007669"/>
    <property type="project" value="TreeGrafter"/>
</dbReference>
<evidence type="ECO:0000256" key="6">
    <source>
        <dbReference type="ARBA" id="ARBA00023284"/>
    </source>
</evidence>
<dbReference type="NCBIfam" id="NF008229">
    <property type="entry name" value="PRK10996.1"/>
    <property type="match status" value="1"/>
</dbReference>
<evidence type="ECO:0000313" key="9">
    <source>
        <dbReference type="EMBL" id="MCP3731540.1"/>
    </source>
</evidence>